<evidence type="ECO:0000313" key="4">
    <source>
        <dbReference type="Proteomes" id="UP000228621"/>
    </source>
</evidence>
<comment type="caution">
    <text evidence="3">The sequence shown here is derived from an EMBL/GenBank/DDBJ whole genome shotgun (WGS) entry which is preliminary data.</text>
</comment>
<protein>
    <submittedName>
        <fullName evidence="3">FAD-dependent oxidoreductase</fullName>
    </submittedName>
</protein>
<dbReference type="SUPFAM" id="SSF51905">
    <property type="entry name" value="FAD/NAD(P)-binding domain"/>
    <property type="match status" value="1"/>
</dbReference>
<reference evidence="4" key="1">
    <citation type="journal article" date="2019" name="Genome Announc.">
        <title>Draft Genome Sequence of Pseudoalteromonas piscicida Strain 36Y ROTHPW, an Hypersaline Seawater Isolate from the South Coast of Sonora, Mexico.</title>
        <authorList>
            <person name="Sanchez-Diaz R."/>
            <person name="Molina-Garza Z.J."/>
            <person name="Cruz-Suarez L.E."/>
            <person name="Selvin J."/>
            <person name="Kiran G.S."/>
            <person name="Ibarra-Gamez J.C."/>
            <person name="Gomez-Gil B."/>
            <person name="Galaviz-Silva L."/>
        </authorList>
    </citation>
    <scope>NUCLEOTIDE SEQUENCE [LARGE SCALE GENOMIC DNA]</scope>
    <source>
        <strain evidence="4">36Y_RITHPW</strain>
    </source>
</reference>
<dbReference type="GO" id="GO:0005737">
    <property type="term" value="C:cytoplasm"/>
    <property type="evidence" value="ECO:0007669"/>
    <property type="project" value="TreeGrafter"/>
</dbReference>
<dbReference type="Proteomes" id="UP000228621">
    <property type="component" value="Unassembled WGS sequence"/>
</dbReference>
<dbReference type="InterPro" id="IPR036188">
    <property type="entry name" value="FAD/NAD-bd_sf"/>
</dbReference>
<organism evidence="3 4">
    <name type="scientific">Pseudoalteromonas piscicida</name>
    <dbReference type="NCBI Taxonomy" id="43662"/>
    <lineage>
        <taxon>Bacteria</taxon>
        <taxon>Pseudomonadati</taxon>
        <taxon>Pseudomonadota</taxon>
        <taxon>Gammaproteobacteria</taxon>
        <taxon>Alteromonadales</taxon>
        <taxon>Pseudoalteromonadaceae</taxon>
        <taxon>Pseudoalteromonas</taxon>
    </lineage>
</organism>
<keyword evidence="4" id="KW-1185">Reference proteome</keyword>
<evidence type="ECO:0000313" key="3">
    <source>
        <dbReference type="EMBL" id="PCK33574.1"/>
    </source>
</evidence>
<dbReference type="PANTHER" id="PTHR13847:SF285">
    <property type="entry name" value="FAD DEPENDENT OXIDOREDUCTASE DOMAIN-CONTAINING PROTEIN"/>
    <property type="match status" value="1"/>
</dbReference>
<proteinExistence type="predicted"/>
<dbReference type="InterPro" id="IPR006076">
    <property type="entry name" value="FAD-dep_OxRdtase"/>
</dbReference>
<dbReference type="Pfam" id="PF01266">
    <property type="entry name" value="DAO"/>
    <property type="match status" value="1"/>
</dbReference>
<feature type="domain" description="FAD dependent oxidoreductase" evidence="2">
    <location>
        <begin position="33"/>
        <end position="394"/>
    </location>
</feature>
<sequence length="472" mass="52072">MRFQPFWFDEAITQADIKAAASAPPHGALDTQVCIIGGGFTGLWTAITLKKQKPELNIAIIEKDLCGQGASGRNGGAMLTWSTKFASLIKEFGLEQACFLVRQSEQAVHDIKAFTSKHGIECDCRVDGTYYTASNLSQRNAFGPITTLLEQHQLNAWQRLTKAQLQATGSNANLAGIYSPHAGSVQPAKLVRGLMKVARTLGVKVFEHTRYLKHQGQDTLSITTDKGEIRANQLVFAVNAWLPSLLPQFSRSVVLVSSDMAITTPAPEKLAAMGLNHGAPVIDARIFVNYYRTTSSGRLMLGKGGNYFSFNNQVRDTFHRASRYQAILERSFSHFFAPHQLEIERTWTGPSDRSVSGMPFFGHLNGQANVFYGSGYSGNGVVQSYLGGQILASLLLNQHNDWRHCALVNQTLKQFPVEPFRTAGALMVRNAIRRKESAEDSNMPPHKLDVWLSRLSGSAAKLDPNVKQEYIK</sequence>
<evidence type="ECO:0000256" key="1">
    <source>
        <dbReference type="ARBA" id="ARBA00023002"/>
    </source>
</evidence>
<keyword evidence="1" id="KW-0560">Oxidoreductase</keyword>
<dbReference type="GO" id="GO:0016491">
    <property type="term" value="F:oxidoreductase activity"/>
    <property type="evidence" value="ECO:0007669"/>
    <property type="project" value="UniProtKB-KW"/>
</dbReference>
<evidence type="ECO:0000259" key="2">
    <source>
        <dbReference type="Pfam" id="PF01266"/>
    </source>
</evidence>
<accession>A0A2A5JVS9</accession>
<dbReference type="RefSeq" id="WP_099640326.1">
    <property type="nucleotide sequence ID" value="NZ_NKHF01000005.1"/>
</dbReference>
<dbReference type="PANTHER" id="PTHR13847">
    <property type="entry name" value="SARCOSINE DEHYDROGENASE-RELATED"/>
    <property type="match status" value="1"/>
</dbReference>
<gene>
    <name evidence="3" type="ORF">CEX98_01220</name>
</gene>
<dbReference type="Gene3D" id="3.30.9.10">
    <property type="entry name" value="D-Amino Acid Oxidase, subunit A, domain 2"/>
    <property type="match status" value="1"/>
</dbReference>
<dbReference type="Gene3D" id="3.50.50.60">
    <property type="entry name" value="FAD/NAD(P)-binding domain"/>
    <property type="match status" value="1"/>
</dbReference>
<dbReference type="OrthoDB" id="311718at2"/>
<dbReference type="EMBL" id="NKHF01000005">
    <property type="protein sequence ID" value="PCK33574.1"/>
    <property type="molecule type" value="Genomic_DNA"/>
</dbReference>
<dbReference type="AlphaFoldDB" id="A0A2A5JVS9"/>
<name>A0A2A5JVS9_PSEO7</name>